<feature type="compositionally biased region" description="Basic residues" evidence="1">
    <location>
        <begin position="890"/>
        <end position="903"/>
    </location>
</feature>
<dbReference type="SUPFAM" id="SSF56672">
    <property type="entry name" value="DNA/RNA polymerases"/>
    <property type="match status" value="1"/>
</dbReference>
<feature type="compositionally biased region" description="Basic and acidic residues" evidence="1">
    <location>
        <begin position="904"/>
        <end position="924"/>
    </location>
</feature>
<evidence type="ECO:0000313" key="3">
    <source>
        <dbReference type="EMBL" id="GEU56300.1"/>
    </source>
</evidence>
<gene>
    <name evidence="3" type="ORF">Tci_028278</name>
</gene>
<dbReference type="AlphaFoldDB" id="A0A6L2L5H3"/>
<organism evidence="3">
    <name type="scientific">Tanacetum cinerariifolium</name>
    <name type="common">Dalmatian daisy</name>
    <name type="synonym">Chrysanthemum cinerariifolium</name>
    <dbReference type="NCBI Taxonomy" id="118510"/>
    <lineage>
        <taxon>Eukaryota</taxon>
        <taxon>Viridiplantae</taxon>
        <taxon>Streptophyta</taxon>
        <taxon>Embryophyta</taxon>
        <taxon>Tracheophyta</taxon>
        <taxon>Spermatophyta</taxon>
        <taxon>Magnoliopsida</taxon>
        <taxon>eudicotyledons</taxon>
        <taxon>Gunneridae</taxon>
        <taxon>Pentapetalae</taxon>
        <taxon>asterids</taxon>
        <taxon>campanulids</taxon>
        <taxon>Asterales</taxon>
        <taxon>Asteraceae</taxon>
        <taxon>Asteroideae</taxon>
        <taxon>Anthemideae</taxon>
        <taxon>Anthemidinae</taxon>
        <taxon>Tanacetum</taxon>
    </lineage>
</organism>
<accession>A0A6L2L5H3</accession>
<feature type="compositionally biased region" description="Polar residues" evidence="1">
    <location>
        <begin position="945"/>
        <end position="964"/>
    </location>
</feature>
<reference evidence="3" key="1">
    <citation type="journal article" date="2019" name="Sci. Rep.">
        <title>Draft genome of Tanacetum cinerariifolium, the natural source of mosquito coil.</title>
        <authorList>
            <person name="Yamashiro T."/>
            <person name="Shiraishi A."/>
            <person name="Satake H."/>
            <person name="Nakayama K."/>
        </authorList>
    </citation>
    <scope>NUCLEOTIDE SEQUENCE</scope>
</reference>
<evidence type="ECO:0000256" key="1">
    <source>
        <dbReference type="SAM" id="MobiDB-lite"/>
    </source>
</evidence>
<feature type="region of interest" description="Disordered" evidence="1">
    <location>
        <begin position="448"/>
        <end position="472"/>
    </location>
</feature>
<feature type="compositionally biased region" description="Basic and acidic residues" evidence="1">
    <location>
        <begin position="455"/>
        <end position="472"/>
    </location>
</feature>
<dbReference type="CDD" id="cd09272">
    <property type="entry name" value="RNase_HI_RT_Ty1"/>
    <property type="match status" value="1"/>
</dbReference>
<proteinExistence type="predicted"/>
<feature type="compositionally biased region" description="Polar residues" evidence="1">
    <location>
        <begin position="825"/>
        <end position="837"/>
    </location>
</feature>
<dbReference type="InterPro" id="IPR043502">
    <property type="entry name" value="DNA/RNA_pol_sf"/>
</dbReference>
<dbReference type="PANTHER" id="PTHR11439:SF524">
    <property type="entry name" value="RNA-DIRECTED DNA POLYMERASE, PROTEIN KINASE RLK-PELLE-DLSV FAMILY"/>
    <property type="match status" value="1"/>
</dbReference>
<sequence>MHYRLLRPGQTILDPAPAIYASQATTLPSAFSTMALQNPTWHMDTVTKPLTSPAAFLSRSASTWHQRLRHPGIIKHIDRLSLRTFSISPILKNPSYDLKDPNWRNAMYDEYNALVKNGTLLLVPRPAGVNMVRSMWLFKHKFHADGTLSRYKARLVANGSSQQLGVDFDKTFSLVVKLATIRTVLSLVVSRKWPIHQLDVSNAFVNGDLSKTVYMHHPSGFVDNHLAGGLHYLTFKRSDLSYAVQQICLYMHDQREPHLAALKRILRYVQGTLDLGLHLYASSTTSLVGYTDADWASCPSTRMSTSAAWLRNLLCELRTPLSTATLVYCDNVSAVYMSANPVQHQRTKHIEIDIHFVRDMVTVGQVAIAISCNPVQHSRTKHIDVRYHFIKEKVEKGTIELFFVGTEYQLADLFTKALPVESWVNERQMQTTKEKVDTSIALDASLVDTESSGTKSKEHDTSSRSRNDAHTDDAYIRPIYDKEPLAEVQTTAEINVLATDVIETINIELKHKVAKLLKEHKTLKKHYKELHDSIKTMRDKNIEHTTSLIAKNDEFKAQLQEKGFAIAALKNKLRNLKGNSVNTKFAKQSVLRKPILQPHRNQPIVRQPTEFKSERPRISKPRISSQVDVNNDLSKSVTTHYFPMGKESACVKPHHMIAPGSSRYSSNDMVHNHYLKEVKKQTQEIEHSRNSRNLSDSKHFVCSTCQKCVFNATHDSCVTNFLNEVNSRAKVPSNKTTNTNKPVEQTSFAKKPERQIPKGHRILIKKTFVVHEKTMTPRSCLRWKPTGKIFKTVGLSPMYEEHFNAGNPTVSKSFALSDNLQQHDTQPTTNIYPTSELINPPATDNAEENINRSQIATRTSKKGKFIFKGSDTLSWKPCQGGSSKLNLPDHRHKIARWQRRSRLKDKDLKISDVKTKSKDNDKGSRSKISQHEGTSLQHDKDQRLKNSTTKQTQEVQGSKIQDLTSGIRRPHIRGDC</sequence>
<dbReference type="InterPro" id="IPR013103">
    <property type="entry name" value="RVT_2"/>
</dbReference>
<evidence type="ECO:0000259" key="2">
    <source>
        <dbReference type="Pfam" id="PF07727"/>
    </source>
</evidence>
<dbReference type="PANTHER" id="PTHR11439">
    <property type="entry name" value="GAG-POL-RELATED RETROTRANSPOSON"/>
    <property type="match status" value="1"/>
</dbReference>
<protein>
    <submittedName>
        <fullName evidence="3">Ribonuclease H-like domain-containing protein</fullName>
    </submittedName>
</protein>
<name>A0A6L2L5H3_TANCI</name>
<feature type="region of interest" description="Disordered" evidence="1">
    <location>
        <begin position="878"/>
        <end position="976"/>
    </location>
</feature>
<feature type="domain" description="Reverse transcriptase Ty1/copia-type" evidence="2">
    <location>
        <begin position="119"/>
        <end position="224"/>
    </location>
</feature>
<dbReference type="EMBL" id="BKCJ010003640">
    <property type="protein sequence ID" value="GEU56300.1"/>
    <property type="molecule type" value="Genomic_DNA"/>
</dbReference>
<feature type="region of interest" description="Disordered" evidence="1">
    <location>
        <begin position="825"/>
        <end position="857"/>
    </location>
</feature>
<comment type="caution">
    <text evidence="3">The sequence shown here is derived from an EMBL/GenBank/DDBJ whole genome shotgun (WGS) entry which is preliminary data.</text>
</comment>
<dbReference type="Pfam" id="PF07727">
    <property type="entry name" value="RVT_2"/>
    <property type="match status" value="1"/>
</dbReference>